<dbReference type="PANTHER" id="PTHR10885">
    <property type="entry name" value="ISOPENTENYL-DIPHOSPHATE DELTA-ISOMERASE"/>
    <property type="match status" value="1"/>
</dbReference>
<dbReference type="InterPro" id="IPR000086">
    <property type="entry name" value="NUDIX_hydrolase_dom"/>
</dbReference>
<gene>
    <name evidence="2" type="ORF">NE686_11170</name>
</gene>
<name>A0ABT1SAZ3_9FIRM</name>
<dbReference type="EMBL" id="JANGAC010000007">
    <property type="protein sequence ID" value="MCQ4923652.1"/>
    <property type="molecule type" value="Genomic_DNA"/>
</dbReference>
<dbReference type="RefSeq" id="WP_216558492.1">
    <property type="nucleotide sequence ID" value="NZ_JAHLOH010000031.1"/>
</dbReference>
<reference evidence="2 3" key="1">
    <citation type="submission" date="2022-06" db="EMBL/GenBank/DDBJ databases">
        <title>Isolation of gut microbiota from human fecal samples.</title>
        <authorList>
            <person name="Pamer E.G."/>
            <person name="Barat B."/>
            <person name="Waligurski E."/>
            <person name="Medina S."/>
            <person name="Paddock L."/>
            <person name="Mostad J."/>
        </authorList>
    </citation>
    <scope>NUCLEOTIDE SEQUENCE [LARGE SCALE GENOMIC DNA]</scope>
    <source>
        <strain evidence="2 3">DFI.7.95</strain>
    </source>
</reference>
<dbReference type="PROSITE" id="PS51462">
    <property type="entry name" value="NUDIX"/>
    <property type="match status" value="1"/>
</dbReference>
<dbReference type="Pfam" id="PF00293">
    <property type="entry name" value="NUDIX"/>
    <property type="match status" value="1"/>
</dbReference>
<dbReference type="PANTHER" id="PTHR10885:SF0">
    <property type="entry name" value="ISOPENTENYL-DIPHOSPHATE DELTA-ISOMERASE"/>
    <property type="match status" value="1"/>
</dbReference>
<dbReference type="InterPro" id="IPR020084">
    <property type="entry name" value="NUDIX_hydrolase_CS"/>
</dbReference>
<evidence type="ECO:0000313" key="3">
    <source>
        <dbReference type="Proteomes" id="UP001524478"/>
    </source>
</evidence>
<organism evidence="2 3">
    <name type="scientific">Tissierella carlieri</name>
    <dbReference type="NCBI Taxonomy" id="689904"/>
    <lineage>
        <taxon>Bacteria</taxon>
        <taxon>Bacillati</taxon>
        <taxon>Bacillota</taxon>
        <taxon>Tissierellia</taxon>
        <taxon>Tissierellales</taxon>
        <taxon>Tissierellaceae</taxon>
        <taxon>Tissierella</taxon>
    </lineage>
</organism>
<dbReference type="PROSITE" id="PS00893">
    <property type="entry name" value="NUDIX_BOX"/>
    <property type="match status" value="1"/>
</dbReference>
<dbReference type="Proteomes" id="UP001524478">
    <property type="component" value="Unassembled WGS sequence"/>
</dbReference>
<accession>A0ABT1SAZ3</accession>
<evidence type="ECO:0000259" key="1">
    <source>
        <dbReference type="PROSITE" id="PS51462"/>
    </source>
</evidence>
<sequence length="192" mass="22307">MKSYGGSRKIFDKTKLDLSRLYGGLDKMEIWDILDENGKKTGRTIIRGEKLEADEYHLVVHIWIINSNGEILIQKRPEHLEFAPGVWATTGGSAVQGEDSITAACRETKEELGIEINGSSMLAPLRHKRKNDFTDIWVVKQDIELRDIILQKEEVDDVRWVSRKELRQMIDEGSFFRYSDDYFKLLSQYIRI</sequence>
<feature type="domain" description="Nudix hydrolase" evidence="1">
    <location>
        <begin position="55"/>
        <end position="183"/>
    </location>
</feature>
<keyword evidence="3" id="KW-1185">Reference proteome</keyword>
<comment type="caution">
    <text evidence="2">The sequence shown here is derived from an EMBL/GenBank/DDBJ whole genome shotgun (WGS) entry which is preliminary data.</text>
</comment>
<proteinExistence type="predicted"/>
<evidence type="ECO:0000313" key="2">
    <source>
        <dbReference type="EMBL" id="MCQ4923652.1"/>
    </source>
</evidence>
<protein>
    <submittedName>
        <fullName evidence="2">NUDIX domain-containing protein</fullName>
    </submittedName>
</protein>
<dbReference type="CDD" id="cd04693">
    <property type="entry name" value="NUDIX_Hydrolase"/>
    <property type="match status" value="1"/>
</dbReference>